<dbReference type="PRINTS" id="PR00081">
    <property type="entry name" value="GDHRDH"/>
</dbReference>
<organism evidence="1">
    <name type="scientific">hydrothermal vent metagenome</name>
    <dbReference type="NCBI Taxonomy" id="652676"/>
    <lineage>
        <taxon>unclassified sequences</taxon>
        <taxon>metagenomes</taxon>
        <taxon>ecological metagenomes</taxon>
    </lineage>
</organism>
<dbReference type="PANTHER" id="PTHR45458">
    <property type="entry name" value="SHORT-CHAIN DEHYDROGENASE/REDUCTASE SDR"/>
    <property type="match status" value="1"/>
</dbReference>
<dbReference type="PRINTS" id="PR00080">
    <property type="entry name" value="SDRFAMILY"/>
</dbReference>
<evidence type="ECO:0008006" key="2">
    <source>
        <dbReference type="Google" id="ProtNLM"/>
    </source>
</evidence>
<dbReference type="InterPro" id="IPR002347">
    <property type="entry name" value="SDR_fam"/>
</dbReference>
<dbReference type="CDD" id="cd05325">
    <property type="entry name" value="carb_red_sniffer_like_SDR_c"/>
    <property type="match status" value="1"/>
</dbReference>
<name>A0A3B0ZQR7_9ZZZZ</name>
<dbReference type="InterPro" id="IPR052184">
    <property type="entry name" value="SDR_enzymes"/>
</dbReference>
<dbReference type="InterPro" id="IPR036291">
    <property type="entry name" value="NAD(P)-bd_dom_sf"/>
</dbReference>
<proteinExistence type="predicted"/>
<dbReference type="AlphaFoldDB" id="A0A3B0ZQR7"/>
<evidence type="ECO:0000313" key="1">
    <source>
        <dbReference type="EMBL" id="VAW89687.1"/>
    </source>
</evidence>
<gene>
    <name evidence="1" type="ORF">MNBD_GAMMA17-864</name>
</gene>
<sequence>MNVVITGANRGIGLGFVKHYLARGCHVWATYRSDHGGLHEIDNDRLCCIQWDVTDEISEARLKTMGMADSIDLLINNAGIYGPKKAHGQSFDSVTAETMLEVFDVDCVGALRVSQALSTRVITARGVIANMSSKMGSSEDNTSGGCYAYRAAKAALVIVSRSMALDLAVDGVKVITLHPGWVSTDMTGNSGLIDVKTSVAGLSRVIENIDDYEPGAFVAFDGKSVPF</sequence>
<reference evidence="1" key="1">
    <citation type="submission" date="2018-06" db="EMBL/GenBank/DDBJ databases">
        <authorList>
            <person name="Zhirakovskaya E."/>
        </authorList>
    </citation>
    <scope>NUCLEOTIDE SEQUENCE</scope>
</reference>
<dbReference type="SUPFAM" id="SSF51735">
    <property type="entry name" value="NAD(P)-binding Rossmann-fold domains"/>
    <property type="match status" value="1"/>
</dbReference>
<dbReference type="EMBL" id="UOFQ01000149">
    <property type="protein sequence ID" value="VAW89687.1"/>
    <property type="molecule type" value="Genomic_DNA"/>
</dbReference>
<dbReference type="GO" id="GO:0016616">
    <property type="term" value="F:oxidoreductase activity, acting on the CH-OH group of donors, NAD or NADP as acceptor"/>
    <property type="evidence" value="ECO:0007669"/>
    <property type="project" value="TreeGrafter"/>
</dbReference>
<accession>A0A3B0ZQR7</accession>
<dbReference type="Gene3D" id="3.40.50.720">
    <property type="entry name" value="NAD(P)-binding Rossmann-like Domain"/>
    <property type="match status" value="1"/>
</dbReference>
<protein>
    <recommendedName>
        <fullName evidence="2">Short-chain dehydrogenase</fullName>
    </recommendedName>
</protein>
<dbReference type="PANTHER" id="PTHR45458:SF1">
    <property type="entry name" value="SHORT CHAIN DEHYDROGENASE"/>
    <property type="match status" value="1"/>
</dbReference>
<dbReference type="Pfam" id="PF00106">
    <property type="entry name" value="adh_short"/>
    <property type="match status" value="1"/>
</dbReference>